<comment type="caution">
    <text evidence="1">The sequence shown here is derived from an EMBL/GenBank/DDBJ whole genome shotgun (WGS) entry which is preliminary data.</text>
</comment>
<organism evidence="1 2">
    <name type="scientific">Roseovarius gahaiensis</name>
    <dbReference type="NCBI Taxonomy" id="2716691"/>
    <lineage>
        <taxon>Bacteria</taxon>
        <taxon>Pseudomonadati</taxon>
        <taxon>Pseudomonadota</taxon>
        <taxon>Alphaproteobacteria</taxon>
        <taxon>Rhodobacterales</taxon>
        <taxon>Roseobacteraceae</taxon>
        <taxon>Roseovarius</taxon>
    </lineage>
</organism>
<accession>A0A967BIF2</accession>
<dbReference type="AlphaFoldDB" id="A0A967BIF2"/>
<reference evidence="1" key="1">
    <citation type="submission" date="2020-03" db="EMBL/GenBank/DDBJ databases">
        <title>Roseovarius gahaiensis sp. nov., isolated from Gahai Saline Lake, China.</title>
        <authorList>
            <person name="Sun X."/>
        </authorList>
    </citation>
    <scope>NUCLEOTIDE SEQUENCE</scope>
    <source>
        <strain evidence="1">GH877</strain>
    </source>
</reference>
<proteinExistence type="predicted"/>
<evidence type="ECO:0000313" key="1">
    <source>
        <dbReference type="EMBL" id="NHQ76048.1"/>
    </source>
</evidence>
<dbReference type="RefSeq" id="WP_167200486.1">
    <property type="nucleotide sequence ID" value="NZ_JAAORB010000068.1"/>
</dbReference>
<sequence length="212" mass="24412">MFIAQLNKGKMREDLQKDTYGASYRALVKLAEASRDDPQHDAAHSLACAVYAWMPTILKDFKIEKIDSVTPLKTVKAIKSWEEAEIFISQIDDVAPINGSWVGTSKFLHLLNPEIFPIWDSRVAVSFHSKLAAQAKAAADRNENLRPIQLNYFCNRKDHYLEYLKFMMESVEKSSGWVDVMQKKIKGDQKHFPTKLRCLELAFFNRYPRIAL</sequence>
<gene>
    <name evidence="1" type="ORF">HAT86_16510</name>
</gene>
<name>A0A967BIF2_9RHOB</name>
<keyword evidence="2" id="KW-1185">Reference proteome</keyword>
<evidence type="ECO:0000313" key="2">
    <source>
        <dbReference type="Proteomes" id="UP000639775"/>
    </source>
</evidence>
<protein>
    <submittedName>
        <fullName evidence="1">Uncharacterized protein</fullName>
    </submittedName>
</protein>
<dbReference type="EMBL" id="JAAORB010000068">
    <property type="protein sequence ID" value="NHQ76048.1"/>
    <property type="molecule type" value="Genomic_DNA"/>
</dbReference>
<dbReference type="Proteomes" id="UP000639775">
    <property type="component" value="Unassembled WGS sequence"/>
</dbReference>